<sequence>MEVVLVVVNLVDLKDVGVPGQKGEDLGLLVEAIAVGGVVGEEALVDGLAGEGGVGGGGEAAVDDAESAAAEFFAELIVAV</sequence>
<keyword evidence="2" id="KW-1185">Reference proteome</keyword>
<dbReference type="EMBL" id="CM037159">
    <property type="protein sequence ID" value="KAH7866396.1"/>
    <property type="molecule type" value="Genomic_DNA"/>
</dbReference>
<dbReference type="Proteomes" id="UP000828048">
    <property type="component" value="Chromosome 9"/>
</dbReference>
<evidence type="ECO:0000313" key="2">
    <source>
        <dbReference type="Proteomes" id="UP000828048"/>
    </source>
</evidence>
<accession>A0ACB7ZLM4</accession>
<name>A0ACB7ZLM4_9ERIC</name>
<proteinExistence type="predicted"/>
<comment type="caution">
    <text evidence="1">The sequence shown here is derived from an EMBL/GenBank/DDBJ whole genome shotgun (WGS) entry which is preliminary data.</text>
</comment>
<reference evidence="1 2" key="1">
    <citation type="journal article" date="2021" name="Hortic Res">
        <title>High-quality reference genome and annotation aids understanding of berry development for evergreen blueberry (Vaccinium darrowii).</title>
        <authorList>
            <person name="Yu J."/>
            <person name="Hulse-Kemp A.M."/>
            <person name="Babiker E."/>
            <person name="Staton M."/>
        </authorList>
    </citation>
    <scope>NUCLEOTIDE SEQUENCE [LARGE SCALE GENOMIC DNA]</scope>
    <source>
        <strain evidence="2">cv. NJ 8807/NJ 8810</strain>
        <tissue evidence="1">Young leaf</tissue>
    </source>
</reference>
<gene>
    <name evidence="1" type="ORF">Vadar_019826</name>
</gene>
<organism evidence="1 2">
    <name type="scientific">Vaccinium darrowii</name>
    <dbReference type="NCBI Taxonomy" id="229202"/>
    <lineage>
        <taxon>Eukaryota</taxon>
        <taxon>Viridiplantae</taxon>
        <taxon>Streptophyta</taxon>
        <taxon>Embryophyta</taxon>
        <taxon>Tracheophyta</taxon>
        <taxon>Spermatophyta</taxon>
        <taxon>Magnoliopsida</taxon>
        <taxon>eudicotyledons</taxon>
        <taxon>Gunneridae</taxon>
        <taxon>Pentapetalae</taxon>
        <taxon>asterids</taxon>
        <taxon>Ericales</taxon>
        <taxon>Ericaceae</taxon>
        <taxon>Vaccinioideae</taxon>
        <taxon>Vaccinieae</taxon>
        <taxon>Vaccinium</taxon>
    </lineage>
</organism>
<evidence type="ECO:0000313" key="1">
    <source>
        <dbReference type="EMBL" id="KAH7866396.1"/>
    </source>
</evidence>
<protein>
    <submittedName>
        <fullName evidence="1">Uncharacterized protein</fullName>
    </submittedName>
</protein>